<dbReference type="AlphaFoldDB" id="A0A918U630"/>
<keyword evidence="3" id="KW-1185">Reference proteome</keyword>
<dbReference type="Proteomes" id="UP000619244">
    <property type="component" value="Unassembled WGS sequence"/>
</dbReference>
<reference evidence="2" key="2">
    <citation type="submission" date="2020-09" db="EMBL/GenBank/DDBJ databases">
        <authorList>
            <person name="Sun Q."/>
            <person name="Ohkuma M."/>
        </authorList>
    </citation>
    <scope>NUCLEOTIDE SEQUENCE</scope>
    <source>
        <strain evidence="2">JCM 4790</strain>
    </source>
</reference>
<dbReference type="NCBIfam" id="NF046122">
    <property type="entry name" value="morpho_MmpA"/>
    <property type="match status" value="1"/>
</dbReference>
<accession>A0A918U630</accession>
<keyword evidence="1" id="KW-0472">Membrane</keyword>
<gene>
    <name evidence="2" type="ORF">GCM10010358_57400</name>
</gene>
<comment type="caution">
    <text evidence="2">The sequence shown here is derived from an EMBL/GenBank/DDBJ whole genome shotgun (WGS) entry which is preliminary data.</text>
</comment>
<evidence type="ECO:0000313" key="2">
    <source>
        <dbReference type="EMBL" id="GGX96096.1"/>
    </source>
</evidence>
<keyword evidence="1" id="KW-0812">Transmembrane</keyword>
<dbReference type="EMBL" id="BMVU01000035">
    <property type="protein sequence ID" value="GGX96096.1"/>
    <property type="molecule type" value="Genomic_DNA"/>
</dbReference>
<organism evidence="2 3">
    <name type="scientific">Streptomyces minutiscleroticus</name>
    <dbReference type="NCBI Taxonomy" id="68238"/>
    <lineage>
        <taxon>Bacteria</taxon>
        <taxon>Bacillati</taxon>
        <taxon>Actinomycetota</taxon>
        <taxon>Actinomycetes</taxon>
        <taxon>Kitasatosporales</taxon>
        <taxon>Streptomycetaceae</taxon>
        <taxon>Streptomyces</taxon>
    </lineage>
</organism>
<protein>
    <submittedName>
        <fullName evidence="2">Uncharacterized protein</fullName>
    </submittedName>
</protein>
<evidence type="ECO:0000256" key="1">
    <source>
        <dbReference type="SAM" id="Phobius"/>
    </source>
</evidence>
<proteinExistence type="predicted"/>
<sequence length="54" mass="5499">MIGRLCGMTTHRSPKPAASVGTADRAVTAALVLALLAALGWLGGMICTVLGWSM</sequence>
<name>A0A918U630_9ACTN</name>
<evidence type="ECO:0000313" key="3">
    <source>
        <dbReference type="Proteomes" id="UP000619244"/>
    </source>
</evidence>
<keyword evidence="1" id="KW-1133">Transmembrane helix</keyword>
<dbReference type="InterPro" id="IPR059130">
    <property type="entry name" value="MmpA_put"/>
</dbReference>
<feature type="transmembrane region" description="Helical" evidence="1">
    <location>
        <begin position="29"/>
        <end position="52"/>
    </location>
</feature>
<reference evidence="2" key="1">
    <citation type="journal article" date="2014" name="Int. J. Syst. Evol. Microbiol.">
        <title>Complete genome sequence of Corynebacterium casei LMG S-19264T (=DSM 44701T), isolated from a smear-ripened cheese.</title>
        <authorList>
            <consortium name="US DOE Joint Genome Institute (JGI-PGF)"/>
            <person name="Walter F."/>
            <person name="Albersmeier A."/>
            <person name="Kalinowski J."/>
            <person name="Ruckert C."/>
        </authorList>
    </citation>
    <scope>NUCLEOTIDE SEQUENCE</scope>
    <source>
        <strain evidence="2">JCM 4790</strain>
    </source>
</reference>